<evidence type="ECO:0000313" key="1">
    <source>
        <dbReference type="EMBL" id="CAD7412955.1"/>
    </source>
</evidence>
<name>A0A7R9DE31_TIMCR</name>
<accession>A0A7R9DE31</accession>
<dbReference type="EMBL" id="OC323306">
    <property type="protein sequence ID" value="CAD7412955.1"/>
    <property type="molecule type" value="Genomic_DNA"/>
</dbReference>
<organism evidence="1">
    <name type="scientific">Timema cristinae</name>
    <name type="common">Walking stick</name>
    <dbReference type="NCBI Taxonomy" id="61476"/>
    <lineage>
        <taxon>Eukaryota</taxon>
        <taxon>Metazoa</taxon>
        <taxon>Ecdysozoa</taxon>
        <taxon>Arthropoda</taxon>
        <taxon>Hexapoda</taxon>
        <taxon>Insecta</taxon>
        <taxon>Pterygota</taxon>
        <taxon>Neoptera</taxon>
        <taxon>Polyneoptera</taxon>
        <taxon>Phasmatodea</taxon>
        <taxon>Timematodea</taxon>
        <taxon>Timematoidea</taxon>
        <taxon>Timematidae</taxon>
        <taxon>Timema</taxon>
    </lineage>
</organism>
<sequence length="114" mass="13025">MPFKCGGSYAKLSNLIRHKHQCHQTPPTPAHQNTCWDEELLCGALDLNEKEEYNRVKCLNKFEKNKSYNVVLSEETINEPNVIVPEFVGRIRLPDKNCGDIVNIRSSASQRVLN</sequence>
<dbReference type="AlphaFoldDB" id="A0A7R9DE31"/>
<protein>
    <submittedName>
        <fullName evidence="1">Uncharacterized protein</fullName>
    </submittedName>
</protein>
<proteinExistence type="predicted"/>
<reference evidence="1" key="1">
    <citation type="submission" date="2020-11" db="EMBL/GenBank/DDBJ databases">
        <authorList>
            <person name="Tran Van P."/>
        </authorList>
    </citation>
    <scope>NUCLEOTIDE SEQUENCE</scope>
</reference>
<gene>
    <name evidence="1" type="ORF">TCEB3V08_LOCUS11586</name>
</gene>